<gene>
    <name evidence="4" type="ORF">LMG27198_44830</name>
</gene>
<dbReference type="PANTHER" id="PTHR35530:SF1">
    <property type="entry name" value="2-HYDROXYMUCONATE TAUTOMERASE"/>
    <property type="match status" value="1"/>
</dbReference>
<evidence type="ECO:0000259" key="3">
    <source>
        <dbReference type="Pfam" id="PF01361"/>
    </source>
</evidence>
<proteinExistence type="inferred from homology"/>
<keyword evidence="5" id="KW-1185">Reference proteome</keyword>
<dbReference type="RefSeq" id="WP_281806316.1">
    <property type="nucleotide sequence ID" value="NZ_BSEC01000003.1"/>
</dbReference>
<evidence type="ECO:0000313" key="4">
    <source>
        <dbReference type="EMBL" id="GLI95491.1"/>
    </source>
</evidence>
<dbReference type="InterPro" id="IPR014347">
    <property type="entry name" value="Tautomerase/MIF_sf"/>
</dbReference>
<keyword evidence="2" id="KW-0413">Isomerase</keyword>
<dbReference type="Proteomes" id="UP001144323">
    <property type="component" value="Unassembled WGS sequence"/>
</dbReference>
<dbReference type="InterPro" id="IPR004370">
    <property type="entry name" value="4-OT-like_dom"/>
</dbReference>
<organism evidence="4 5">
    <name type="scientific">Methylocystis echinoides</name>
    <dbReference type="NCBI Taxonomy" id="29468"/>
    <lineage>
        <taxon>Bacteria</taxon>
        <taxon>Pseudomonadati</taxon>
        <taxon>Pseudomonadota</taxon>
        <taxon>Alphaproteobacteria</taxon>
        <taxon>Hyphomicrobiales</taxon>
        <taxon>Methylocystaceae</taxon>
        <taxon>Methylocystis</taxon>
    </lineage>
</organism>
<dbReference type="AlphaFoldDB" id="A0A9W6GYX6"/>
<dbReference type="GO" id="GO:0016853">
    <property type="term" value="F:isomerase activity"/>
    <property type="evidence" value="ECO:0007669"/>
    <property type="project" value="UniProtKB-KW"/>
</dbReference>
<evidence type="ECO:0000256" key="1">
    <source>
        <dbReference type="ARBA" id="ARBA00006723"/>
    </source>
</evidence>
<comment type="caution">
    <text evidence="4">The sequence shown here is derived from an EMBL/GenBank/DDBJ whole genome shotgun (WGS) entry which is preliminary data.</text>
</comment>
<name>A0A9W6GYX6_9HYPH</name>
<dbReference type="Pfam" id="PF01361">
    <property type="entry name" value="Tautomerase"/>
    <property type="match status" value="1"/>
</dbReference>
<comment type="similarity">
    <text evidence="1">Belongs to the 4-oxalocrotonate tautomerase family.</text>
</comment>
<dbReference type="SUPFAM" id="SSF55331">
    <property type="entry name" value="Tautomerase/MIF"/>
    <property type="match status" value="1"/>
</dbReference>
<sequence>MPLVNIKGVGGYLTPDQKKELISKVTEAVLAVEGEGLRDVTWVIVEDVAPGAWGVGGRPVTDVDLRRLASR</sequence>
<protein>
    <recommendedName>
        <fullName evidence="3">4-oxalocrotonate tautomerase-like domain-containing protein</fullName>
    </recommendedName>
</protein>
<dbReference type="Gene3D" id="3.30.429.10">
    <property type="entry name" value="Macrophage Migration Inhibitory Factor"/>
    <property type="match status" value="1"/>
</dbReference>
<evidence type="ECO:0000313" key="5">
    <source>
        <dbReference type="Proteomes" id="UP001144323"/>
    </source>
</evidence>
<feature type="domain" description="4-oxalocrotonate tautomerase-like" evidence="3">
    <location>
        <begin position="2"/>
        <end position="62"/>
    </location>
</feature>
<dbReference type="EMBL" id="BSEC01000003">
    <property type="protein sequence ID" value="GLI95491.1"/>
    <property type="molecule type" value="Genomic_DNA"/>
</dbReference>
<reference evidence="4" key="1">
    <citation type="journal article" date="2023" name="Int. J. Syst. Evol. Microbiol.">
        <title>Methylocystis iwaonis sp. nov., a type II methane-oxidizing bacterium from surface soil of a rice paddy field in Japan, and emended description of the genus Methylocystis (ex Whittenbury et al. 1970) Bowman et al. 1993.</title>
        <authorList>
            <person name="Kaise H."/>
            <person name="Sawadogo J.B."/>
            <person name="Alam M.S."/>
            <person name="Ueno C."/>
            <person name="Dianou D."/>
            <person name="Shinjo R."/>
            <person name="Asakawa S."/>
        </authorList>
    </citation>
    <scope>NUCLEOTIDE SEQUENCE</scope>
    <source>
        <strain evidence="4">LMG27198</strain>
    </source>
</reference>
<dbReference type="PANTHER" id="PTHR35530">
    <property type="entry name" value="TAUTOMERASE-RELATED"/>
    <property type="match status" value="1"/>
</dbReference>
<evidence type="ECO:0000256" key="2">
    <source>
        <dbReference type="ARBA" id="ARBA00023235"/>
    </source>
</evidence>
<accession>A0A9W6GYX6</accession>